<dbReference type="EMBL" id="BMZR01000002">
    <property type="protein sequence ID" value="GHD30327.1"/>
    <property type="molecule type" value="Genomic_DNA"/>
</dbReference>
<feature type="compositionally biased region" description="Polar residues" evidence="1">
    <location>
        <begin position="521"/>
        <end position="531"/>
    </location>
</feature>
<reference evidence="4" key="1">
    <citation type="journal article" date="2019" name="Int. J. Syst. Evol. Microbiol.">
        <title>The Global Catalogue of Microorganisms (GCM) 10K type strain sequencing project: providing services to taxonomists for standard genome sequencing and annotation.</title>
        <authorList>
            <consortium name="The Broad Institute Genomics Platform"/>
            <consortium name="The Broad Institute Genome Sequencing Center for Infectious Disease"/>
            <person name="Wu L."/>
            <person name="Ma J."/>
        </authorList>
    </citation>
    <scope>NUCLEOTIDE SEQUENCE [LARGE SCALE GENOMIC DNA]</scope>
    <source>
        <strain evidence="4">KCTC 42280</strain>
    </source>
</reference>
<organism evidence="3 4">
    <name type="scientific">Psychrobacter glaciei</name>
    <dbReference type="NCBI Taxonomy" id="619771"/>
    <lineage>
        <taxon>Bacteria</taxon>
        <taxon>Pseudomonadati</taxon>
        <taxon>Pseudomonadota</taxon>
        <taxon>Gammaproteobacteria</taxon>
        <taxon>Moraxellales</taxon>
        <taxon>Moraxellaceae</taxon>
        <taxon>Psychrobacter</taxon>
    </lineage>
</organism>
<keyword evidence="4" id="KW-1185">Reference proteome</keyword>
<evidence type="ECO:0000256" key="1">
    <source>
        <dbReference type="SAM" id="MobiDB-lite"/>
    </source>
</evidence>
<comment type="caution">
    <text evidence="3">The sequence shown here is derived from an EMBL/GenBank/DDBJ whole genome shotgun (WGS) entry which is preliminary data.</text>
</comment>
<feature type="region of interest" description="Disordered" evidence="1">
    <location>
        <begin position="426"/>
        <end position="538"/>
    </location>
</feature>
<keyword evidence="2" id="KW-0472">Membrane</keyword>
<feature type="compositionally biased region" description="Basic and acidic residues" evidence="1">
    <location>
        <begin position="221"/>
        <end position="234"/>
    </location>
</feature>
<keyword evidence="2" id="KW-0812">Transmembrane</keyword>
<feature type="region of interest" description="Disordered" evidence="1">
    <location>
        <begin position="220"/>
        <end position="239"/>
    </location>
</feature>
<evidence type="ECO:0000313" key="3">
    <source>
        <dbReference type="EMBL" id="GHD30327.1"/>
    </source>
</evidence>
<keyword evidence="2" id="KW-1133">Transmembrane helix</keyword>
<gene>
    <name evidence="3" type="ORF">GCM10016272_10970</name>
</gene>
<feature type="transmembrane region" description="Helical" evidence="2">
    <location>
        <begin position="246"/>
        <end position="268"/>
    </location>
</feature>
<protein>
    <recommendedName>
        <fullName evidence="5">Outer membrane protein, OmpA family</fullName>
    </recommendedName>
</protein>
<name>A0ABQ3GQD0_9GAMM</name>
<feature type="compositionally biased region" description="Low complexity" evidence="1">
    <location>
        <begin position="506"/>
        <end position="520"/>
    </location>
</feature>
<evidence type="ECO:0008006" key="5">
    <source>
        <dbReference type="Google" id="ProtNLM"/>
    </source>
</evidence>
<accession>A0ABQ3GQD0</accession>
<proteinExistence type="predicted"/>
<evidence type="ECO:0000313" key="4">
    <source>
        <dbReference type="Proteomes" id="UP000610203"/>
    </source>
</evidence>
<dbReference type="Proteomes" id="UP000610203">
    <property type="component" value="Unassembled WGS sequence"/>
</dbReference>
<dbReference type="RefSeq" id="WP_189582908.1">
    <property type="nucleotide sequence ID" value="NZ_BMZR01000002.1"/>
</dbReference>
<feature type="compositionally biased region" description="Low complexity" evidence="1">
    <location>
        <begin position="441"/>
        <end position="476"/>
    </location>
</feature>
<evidence type="ECO:0000256" key="2">
    <source>
        <dbReference type="SAM" id="Phobius"/>
    </source>
</evidence>
<sequence length="557" mass="59581">MSIIEQLEQHVTPAVLGDNSSVAHVCLLEQFYAILVARLALPEVYSQLLRSDQVVVADSVPETPLFEQLWQAPSMRQTLVQELAATHHIDELATVQLLINAAPLAYRELKVLANGQFLPAFLQREQSALRQYLPTWSAPFITASQSIHQPSGAPSVRADATIAAVPDMPKDKVSASDTTAITPSTAAAVENSSVHPNTSVNLSKHSNSNLNNLTDVMHTSPADHHLAENGSMKREKVRSRNQRNDLLVRVFLLILAMVAIGFAAWALLIKPNMTPVEPVATAPVVVPPTIEPAAQVLTPVELIVGVDDSGSLYTCSATVGDEALQSILQQALNTSFGEQASICELTIQVGVASSMNSIPAEVLPNILTMLRSTPFARLHLQNERVTLEAPDNMLLQRLVTDIRMLAPALMIDSVAPLPLPNNSNGVGDMTAMNGQNPQFESDASAANNAYNSNSNSNSNSNVNGNNFADNANNNGAGEYQATDDDTGDSMMPAPARNTPVRSNNGNLTNVPSNLPNNSNSRALTNNTNSRPSGPISLSEVDNMASNVIVAEPAQVRN</sequence>